<dbReference type="GO" id="GO:0046872">
    <property type="term" value="F:metal ion binding"/>
    <property type="evidence" value="ECO:0007669"/>
    <property type="project" value="UniProtKB-KW"/>
</dbReference>
<dbReference type="InterPro" id="IPR002139">
    <property type="entry name" value="Ribo/fructo_kinase"/>
</dbReference>
<evidence type="ECO:0000313" key="11">
    <source>
        <dbReference type="EMBL" id="KPN61588.1"/>
    </source>
</evidence>
<evidence type="ECO:0000256" key="6">
    <source>
        <dbReference type="ARBA" id="ARBA00022842"/>
    </source>
</evidence>
<evidence type="ECO:0000256" key="4">
    <source>
        <dbReference type="ARBA" id="ARBA00022777"/>
    </source>
</evidence>
<evidence type="ECO:0000256" key="7">
    <source>
        <dbReference type="ARBA" id="ARBA00022958"/>
    </source>
</evidence>
<evidence type="ECO:0000256" key="5">
    <source>
        <dbReference type="ARBA" id="ARBA00022840"/>
    </source>
</evidence>
<feature type="binding site" evidence="9">
    <location>
        <position position="235"/>
    </location>
    <ligand>
        <name>K(+)</name>
        <dbReference type="ChEBI" id="CHEBI:29103"/>
    </ligand>
</feature>
<comment type="subunit">
    <text evidence="9">Homodimer.</text>
</comment>
<dbReference type="EMBL" id="LKBA01000025">
    <property type="protein sequence ID" value="KPN61588.1"/>
    <property type="molecule type" value="Genomic_DNA"/>
</dbReference>
<feature type="binding site" evidence="9">
    <location>
        <position position="274"/>
    </location>
    <ligand>
        <name>K(+)</name>
        <dbReference type="ChEBI" id="CHEBI:29103"/>
    </ligand>
</feature>
<proteinExistence type="inferred from homology"/>
<gene>
    <name evidence="9" type="primary">rbsK</name>
    <name evidence="11" type="ORF">AKJ29_02915</name>
</gene>
<feature type="binding site" evidence="9">
    <location>
        <begin position="238"/>
        <end position="239"/>
    </location>
    <ligand>
        <name>ATP</name>
        <dbReference type="ChEBI" id="CHEBI:30616"/>
    </ligand>
</feature>
<organism evidence="11 12">
    <name type="scientific">Aliiroseovarius crassostreae</name>
    <dbReference type="NCBI Taxonomy" id="154981"/>
    <lineage>
        <taxon>Bacteria</taxon>
        <taxon>Pseudomonadati</taxon>
        <taxon>Pseudomonadota</taxon>
        <taxon>Alphaproteobacteria</taxon>
        <taxon>Rhodobacterales</taxon>
        <taxon>Paracoccaceae</taxon>
        <taxon>Aliiroseovarius</taxon>
    </lineage>
</organism>
<dbReference type="SUPFAM" id="SSF53613">
    <property type="entry name" value="Ribokinase-like"/>
    <property type="match status" value="1"/>
</dbReference>
<dbReference type="PANTHER" id="PTHR10584">
    <property type="entry name" value="SUGAR KINASE"/>
    <property type="match status" value="1"/>
</dbReference>
<keyword evidence="8 9" id="KW-0119">Carbohydrate metabolism</keyword>
<comment type="catalytic activity">
    <reaction evidence="9">
        <text>D-ribose + ATP = D-ribose 5-phosphate + ADP + H(+)</text>
        <dbReference type="Rhea" id="RHEA:13697"/>
        <dbReference type="ChEBI" id="CHEBI:15378"/>
        <dbReference type="ChEBI" id="CHEBI:30616"/>
        <dbReference type="ChEBI" id="CHEBI:47013"/>
        <dbReference type="ChEBI" id="CHEBI:78346"/>
        <dbReference type="ChEBI" id="CHEBI:456216"/>
        <dbReference type="EC" id="2.7.1.15"/>
    </reaction>
</comment>
<feature type="binding site" evidence="9">
    <location>
        <begin position="205"/>
        <end position="210"/>
    </location>
    <ligand>
        <name>ATP</name>
        <dbReference type="ChEBI" id="CHEBI:30616"/>
    </ligand>
</feature>
<comment type="pathway">
    <text evidence="9">Carbohydrate metabolism; D-ribose degradation; D-ribose 5-phosphate from beta-D-ribopyranose: step 2/2.</text>
</comment>
<keyword evidence="2 9" id="KW-0479">Metal-binding</keyword>
<dbReference type="InterPro" id="IPR029056">
    <property type="entry name" value="Ribokinase-like"/>
</dbReference>
<keyword evidence="4 9" id="KW-0418">Kinase</keyword>
<feature type="binding site" evidence="9">
    <location>
        <position position="179"/>
    </location>
    <ligand>
        <name>ATP</name>
        <dbReference type="ChEBI" id="CHEBI:30616"/>
    </ligand>
</feature>
<evidence type="ECO:0000259" key="10">
    <source>
        <dbReference type="Pfam" id="PF00294"/>
    </source>
</evidence>
<comment type="caution">
    <text evidence="9">Lacks conserved residue(s) required for the propagation of feature annotation.</text>
</comment>
<comment type="caution">
    <text evidence="11">The sequence shown here is derived from an EMBL/GenBank/DDBJ whole genome shotgun (WGS) entry which is preliminary data.</text>
</comment>
<evidence type="ECO:0000256" key="8">
    <source>
        <dbReference type="ARBA" id="ARBA00023277"/>
    </source>
</evidence>
<keyword evidence="5 9" id="KW-0067">ATP-binding</keyword>
<evidence type="ECO:0000313" key="12">
    <source>
        <dbReference type="Proteomes" id="UP000050471"/>
    </source>
</evidence>
<evidence type="ECO:0000256" key="3">
    <source>
        <dbReference type="ARBA" id="ARBA00022741"/>
    </source>
</evidence>
<dbReference type="Pfam" id="PF00294">
    <property type="entry name" value="PfkB"/>
    <property type="match status" value="1"/>
</dbReference>
<dbReference type="InterPro" id="IPR011611">
    <property type="entry name" value="PfkB_dom"/>
</dbReference>
<keyword evidence="6 9" id="KW-0460">Magnesium</keyword>
<comment type="cofactor">
    <cofactor evidence="9">
        <name>Mg(2+)</name>
        <dbReference type="ChEBI" id="CHEBI:18420"/>
    </cofactor>
    <text evidence="9">Requires a divalent cation, most likely magnesium in vivo, as an electrophilic catalyst to aid phosphoryl group transfer. It is the chelate of the metal and the nucleotide that is the actual substrate.</text>
</comment>
<feature type="binding site" evidence="9">
    <location>
        <position position="136"/>
    </location>
    <ligand>
        <name>substrate</name>
    </ligand>
</feature>
<keyword evidence="7 9" id="KW-0630">Potassium</keyword>
<dbReference type="GO" id="GO:0004747">
    <property type="term" value="F:ribokinase activity"/>
    <property type="evidence" value="ECO:0007669"/>
    <property type="project" value="UniProtKB-UniRule"/>
</dbReference>
<dbReference type="GO" id="GO:0005524">
    <property type="term" value="F:ATP binding"/>
    <property type="evidence" value="ECO:0007669"/>
    <property type="project" value="UniProtKB-UniRule"/>
</dbReference>
<evidence type="ECO:0000256" key="1">
    <source>
        <dbReference type="ARBA" id="ARBA00022679"/>
    </source>
</evidence>
<dbReference type="GO" id="GO:0019303">
    <property type="term" value="P:D-ribose catabolic process"/>
    <property type="evidence" value="ECO:0007669"/>
    <property type="project" value="UniProtKB-UniRule"/>
</dbReference>
<feature type="binding site" evidence="9">
    <location>
        <position position="233"/>
    </location>
    <ligand>
        <name>K(+)</name>
        <dbReference type="ChEBI" id="CHEBI:29103"/>
    </ligand>
</feature>
<dbReference type="InterPro" id="IPR011877">
    <property type="entry name" value="Ribokinase"/>
</dbReference>
<dbReference type="AlphaFoldDB" id="A0A0P7IRV4"/>
<keyword evidence="1 9" id="KW-0808">Transferase</keyword>
<feature type="binding site" evidence="9">
    <location>
        <begin position="38"/>
        <end position="42"/>
    </location>
    <ligand>
        <name>substrate</name>
    </ligand>
</feature>
<dbReference type="PANTHER" id="PTHR10584:SF166">
    <property type="entry name" value="RIBOKINASE"/>
    <property type="match status" value="1"/>
</dbReference>
<dbReference type="HAMAP" id="MF_01987">
    <property type="entry name" value="Ribokinase"/>
    <property type="match status" value="1"/>
</dbReference>
<feature type="binding site" evidence="9">
    <location>
        <position position="239"/>
    </location>
    <ligand>
        <name>substrate</name>
    </ligand>
</feature>
<evidence type="ECO:0000256" key="2">
    <source>
        <dbReference type="ARBA" id="ARBA00022723"/>
    </source>
</evidence>
<dbReference type="STRING" id="154981.AKJ29_02915"/>
<reference evidence="11 12" key="1">
    <citation type="submission" date="2015-09" db="EMBL/GenBank/DDBJ databases">
        <title>Draft genome sequence of Aliiroseovarius crassostreae CV919-312TSm, the causative agent of Roseovarius Oyster Disease (formerly Juvenile Oyster Disease).</title>
        <authorList>
            <person name="Kessner L."/>
            <person name="Spinard E."/>
            <person name="Nelson D."/>
        </authorList>
    </citation>
    <scope>NUCLEOTIDE SEQUENCE [LARGE SCALE GENOMIC DNA]</scope>
    <source>
        <strain evidence="11 12">CV919-312</strain>
    </source>
</reference>
<name>A0A0P7IRV4_9RHOB</name>
<protein>
    <recommendedName>
        <fullName evidence="9">Ribokinase</fullName>
        <shortName evidence="9">RK</shortName>
        <ecNumber evidence="9">2.7.1.15</ecNumber>
    </recommendedName>
</protein>
<dbReference type="Gene3D" id="3.40.1190.20">
    <property type="match status" value="1"/>
</dbReference>
<dbReference type="Proteomes" id="UP000050471">
    <property type="component" value="Unassembled WGS sequence"/>
</dbReference>
<comment type="similarity">
    <text evidence="9">Belongs to the carbohydrate kinase PfkB family. Ribokinase subfamily.</text>
</comment>
<keyword evidence="9" id="KW-0963">Cytoplasm</keyword>
<dbReference type="EC" id="2.7.1.15" evidence="9"/>
<dbReference type="RefSeq" id="WP_055192919.1">
    <property type="nucleotide sequence ID" value="NZ_FPBS01000006.1"/>
</dbReference>
<keyword evidence="12" id="KW-1185">Reference proteome</keyword>
<feature type="binding site" evidence="9">
    <location>
        <begin position="10"/>
        <end position="12"/>
    </location>
    <ligand>
        <name>substrate</name>
    </ligand>
</feature>
<keyword evidence="3 9" id="KW-0547">Nucleotide-binding</keyword>
<accession>A0A0P7IRV4</accession>
<comment type="subcellular location">
    <subcellularLocation>
        <location evidence="9">Cytoplasm</location>
    </subcellularLocation>
</comment>
<dbReference type="PRINTS" id="PR00990">
    <property type="entry name" value="RIBOKINASE"/>
</dbReference>
<dbReference type="OrthoDB" id="9775849at2"/>
<evidence type="ECO:0000256" key="9">
    <source>
        <dbReference type="HAMAP-Rule" id="MF_01987"/>
    </source>
</evidence>
<sequence length="293" mass="30844">MSIFNLGSINIDNFYQLPHLPGAGETIGATQHAISLGGKGANQSVAASLAGCPVHHIGAIGSDGHWCRAALERRGVDVRDIEVTEGATGHANICIDPDGENMIVLMPGANYALSWDFVRSALDKMTAQDLLVLQNETTLVLEAARFARGRGAKVIYSAAPFDASAVREVLPYCDLLVMNEVEATQLSAALGVGLHEIDVLALLVTKGAEGAIWRDQDTGRELHAPAFKVQPVDTTGAGDCFIGYVAAGLDQKLPLEQVLHRASAAAALQVTRKGTAEVMPAAKEVAAFLKARA</sequence>
<comment type="function">
    <text evidence="9">Catalyzes the phosphorylation of ribose at O-5 in a reaction requiring ATP and magnesium. The resulting D-ribose-5-phosphate can then be used either for sythesis of nucleotides, histidine, and tryptophan, or as a component of the pentose phosphate pathway.</text>
</comment>
<feature type="active site" description="Proton acceptor" evidence="9">
    <location>
        <position position="239"/>
    </location>
</feature>
<feature type="binding site" evidence="9">
    <location>
        <position position="269"/>
    </location>
    <ligand>
        <name>K(+)</name>
        <dbReference type="ChEBI" id="CHEBI:29103"/>
    </ligand>
</feature>
<feature type="domain" description="Carbohydrate kinase PfkB" evidence="10">
    <location>
        <begin position="6"/>
        <end position="281"/>
    </location>
</feature>
<feature type="binding site" evidence="9">
    <location>
        <position position="272"/>
    </location>
    <ligand>
        <name>K(+)</name>
        <dbReference type="ChEBI" id="CHEBI:29103"/>
    </ligand>
</feature>
<dbReference type="GO" id="GO:0005737">
    <property type="term" value="C:cytoplasm"/>
    <property type="evidence" value="ECO:0007669"/>
    <property type="project" value="UniProtKB-SubCell"/>
</dbReference>
<dbReference type="CDD" id="cd01174">
    <property type="entry name" value="ribokinase"/>
    <property type="match status" value="1"/>
</dbReference>
<dbReference type="UniPathway" id="UPA00916">
    <property type="reaction ID" value="UER00889"/>
</dbReference>
<comment type="activity regulation">
    <text evidence="9">Activated by a monovalent cation that binds near, but not in, the active site. The most likely occupant of the site in vivo is potassium. Ion binding induces a conformational change that may alter substrate affinity.</text>
</comment>